<name>A0A1Z1WPV0_9ACTN</name>
<dbReference type="PROSITE" id="PS51000">
    <property type="entry name" value="HTH_DEOR_2"/>
    <property type="match status" value="1"/>
</dbReference>
<dbReference type="SUPFAM" id="SSF46785">
    <property type="entry name" value="Winged helix' DNA-binding domain"/>
    <property type="match status" value="1"/>
</dbReference>
<dbReference type="InterPro" id="IPR001034">
    <property type="entry name" value="DeoR_HTH"/>
</dbReference>
<dbReference type="InterPro" id="IPR036390">
    <property type="entry name" value="WH_DNA-bd_sf"/>
</dbReference>
<dbReference type="KEGG" id="salf:SMD44_07943"/>
<dbReference type="Proteomes" id="UP000195880">
    <property type="component" value="Chromosome"/>
</dbReference>
<feature type="domain" description="HTH deoR-type" evidence="3">
    <location>
        <begin position="1"/>
        <end position="39"/>
    </location>
</feature>
<evidence type="ECO:0000259" key="3">
    <source>
        <dbReference type="PROSITE" id="PS51000"/>
    </source>
</evidence>
<proteinExistence type="predicted"/>
<dbReference type="GO" id="GO:0003700">
    <property type="term" value="F:DNA-binding transcription factor activity"/>
    <property type="evidence" value="ECO:0007669"/>
    <property type="project" value="InterPro"/>
</dbReference>
<dbReference type="Gene3D" id="1.10.10.10">
    <property type="entry name" value="Winged helix-like DNA-binding domain superfamily/Winged helix DNA-binding domain"/>
    <property type="match status" value="1"/>
</dbReference>
<sequence length="53" mass="5992">MRAADLADDFDVSLMTVHRDLDFLQSQGWLRKVRGGARRRCRRRSSTAASPSA</sequence>
<accession>A0A1Z1WPV0</accession>
<dbReference type="PRINTS" id="PR00037">
    <property type="entry name" value="HTHLACR"/>
</dbReference>
<evidence type="ECO:0000256" key="2">
    <source>
        <dbReference type="ARBA" id="ARBA00023163"/>
    </source>
</evidence>
<keyword evidence="1" id="KW-0805">Transcription regulation</keyword>
<keyword evidence="5" id="KW-1185">Reference proteome</keyword>
<dbReference type="EMBL" id="CP021748">
    <property type="protein sequence ID" value="ARX88456.1"/>
    <property type="molecule type" value="Genomic_DNA"/>
</dbReference>
<reference evidence="4 5" key="1">
    <citation type="submission" date="2017-05" db="EMBL/GenBank/DDBJ databases">
        <title>Streptomyces alboflavus Genome sequencing and assembly.</title>
        <authorList>
            <person name="Wang Y."/>
            <person name="Du B."/>
            <person name="Ding Y."/>
            <person name="Liu H."/>
            <person name="Hou Q."/>
            <person name="Liu K."/>
            <person name="Wang C."/>
            <person name="Yao L."/>
        </authorList>
    </citation>
    <scope>NUCLEOTIDE SEQUENCE [LARGE SCALE GENOMIC DNA]</scope>
    <source>
        <strain evidence="4 5">MDJK44</strain>
    </source>
</reference>
<dbReference type="InterPro" id="IPR036388">
    <property type="entry name" value="WH-like_DNA-bd_sf"/>
</dbReference>
<evidence type="ECO:0000313" key="4">
    <source>
        <dbReference type="EMBL" id="ARX88456.1"/>
    </source>
</evidence>
<evidence type="ECO:0000313" key="5">
    <source>
        <dbReference type="Proteomes" id="UP000195880"/>
    </source>
</evidence>
<dbReference type="RefSeq" id="WP_418353323.1">
    <property type="nucleotide sequence ID" value="NZ_CP021748.1"/>
</dbReference>
<organism evidence="4 5">
    <name type="scientific">Streptomyces alboflavus</name>
    <dbReference type="NCBI Taxonomy" id="67267"/>
    <lineage>
        <taxon>Bacteria</taxon>
        <taxon>Bacillati</taxon>
        <taxon>Actinomycetota</taxon>
        <taxon>Actinomycetes</taxon>
        <taxon>Kitasatosporales</taxon>
        <taxon>Streptomycetaceae</taxon>
        <taxon>Streptomyces</taxon>
    </lineage>
</organism>
<keyword evidence="2" id="KW-0804">Transcription</keyword>
<evidence type="ECO:0000256" key="1">
    <source>
        <dbReference type="ARBA" id="ARBA00023015"/>
    </source>
</evidence>
<dbReference type="Pfam" id="PF08220">
    <property type="entry name" value="HTH_DeoR"/>
    <property type="match status" value="1"/>
</dbReference>
<gene>
    <name evidence="4" type="ORF">SMD44_07943</name>
</gene>
<protein>
    <submittedName>
        <fullName evidence="4">DeoR family transcriptional regulator</fullName>
    </submittedName>
</protein>
<dbReference type="AlphaFoldDB" id="A0A1Z1WPV0"/>